<proteinExistence type="predicted"/>
<sequence>MLIKVVFDKYNEFAHMDLISEKDVTKELIFIQSGVIYICNVSDRQYAHLKNVESDTMLDEMVDIEDGGGMIAMFNKEKLVG</sequence>
<dbReference type="Proteomes" id="UP000008727">
    <property type="component" value="Segment"/>
</dbReference>
<accession>E5DSQ5</accession>
<evidence type="ECO:0000313" key="1">
    <source>
        <dbReference type="EMBL" id="ADQ53428.1"/>
    </source>
</evidence>
<gene>
    <name evidence="1" type="ORF">65p422</name>
</gene>
<keyword evidence="2" id="KW-1185">Reference proteome</keyword>
<dbReference type="EMBL" id="GU459069">
    <property type="protein sequence ID" value="ADQ53428.1"/>
    <property type="molecule type" value="Genomic_DNA"/>
</dbReference>
<evidence type="ECO:0000313" key="2">
    <source>
        <dbReference type="Proteomes" id="UP000008727"/>
    </source>
</evidence>
<dbReference type="KEGG" id="vg:10323698"/>
<dbReference type="RefSeq" id="YP_004301258.1">
    <property type="nucleotide sequence ID" value="NC_015251.1"/>
</dbReference>
<organism evidence="1 2">
    <name type="scientific">Aeromonas phage 65</name>
    <dbReference type="NCBI Taxonomy" id="2919549"/>
    <lineage>
        <taxon>Viruses</taxon>
        <taxon>Duplodnaviria</taxon>
        <taxon>Heunggongvirae</taxon>
        <taxon>Uroviricota</taxon>
        <taxon>Caudoviricetes</taxon>
        <taxon>Pantevenvirales</taxon>
        <taxon>Straboviridae</taxon>
        <taxon>Emmerichvirinae</taxon>
        <taxon>Ishigurovirus</taxon>
        <taxon>Ishigurovirus osborne</taxon>
    </lineage>
</organism>
<reference evidence="1 2" key="1">
    <citation type="journal article" date="2010" name="Virol. J.">
        <title>Genomes of the T4-related bacteriophages as windows on microbial genome evolution.</title>
        <authorList>
            <person name="Petrov V.M."/>
            <person name="Ratnayaka S."/>
            <person name="Nolan J.M."/>
            <person name="Miller E.S."/>
            <person name="Karam J.D."/>
        </authorList>
    </citation>
    <scope>NUCLEOTIDE SEQUENCE [LARGE SCALE GENOMIC DNA]</scope>
</reference>
<protein>
    <submittedName>
        <fullName evidence="1">Uncharacterized protein</fullName>
    </submittedName>
</protein>
<name>E5DSQ5_9CAUD</name>